<gene>
    <name evidence="2" type="ORF">Tco_0803347</name>
</gene>
<accession>A0ABQ5A1C0</accession>
<dbReference type="EMBL" id="BQNB010011882">
    <property type="protein sequence ID" value="GJS96379.1"/>
    <property type="molecule type" value="Genomic_DNA"/>
</dbReference>
<organism evidence="2 3">
    <name type="scientific">Tanacetum coccineum</name>
    <dbReference type="NCBI Taxonomy" id="301880"/>
    <lineage>
        <taxon>Eukaryota</taxon>
        <taxon>Viridiplantae</taxon>
        <taxon>Streptophyta</taxon>
        <taxon>Embryophyta</taxon>
        <taxon>Tracheophyta</taxon>
        <taxon>Spermatophyta</taxon>
        <taxon>Magnoliopsida</taxon>
        <taxon>eudicotyledons</taxon>
        <taxon>Gunneridae</taxon>
        <taxon>Pentapetalae</taxon>
        <taxon>asterids</taxon>
        <taxon>campanulids</taxon>
        <taxon>Asterales</taxon>
        <taxon>Asteraceae</taxon>
        <taxon>Asteroideae</taxon>
        <taxon>Anthemideae</taxon>
        <taxon>Anthemidinae</taxon>
        <taxon>Tanacetum</taxon>
    </lineage>
</organism>
<proteinExistence type="predicted"/>
<dbReference type="Proteomes" id="UP001151760">
    <property type="component" value="Unassembled WGS sequence"/>
</dbReference>
<evidence type="ECO:0000256" key="1">
    <source>
        <dbReference type="SAM" id="MobiDB-lite"/>
    </source>
</evidence>
<keyword evidence="3" id="KW-1185">Reference proteome</keyword>
<name>A0ABQ5A1C0_9ASTR</name>
<sequence length="188" mass="21031">MITKLKNLEELWSTSRYKNSCTGYPFEVKLKQLEASVVELSSKPSKIPEEKDEILAESLNRIRSLEFDLQKTKKALFATASKQMDTMAQEIHEKQGASNSARYGGSSSLSTNGYKGRSSSYGGSKIVGSVGGSREVKMTNNNELQNAKEVIDDLNRKVYYAEIEAKEHLERELASAREYDTCINVNDT</sequence>
<feature type="compositionally biased region" description="Polar residues" evidence="1">
    <location>
        <begin position="96"/>
        <end position="112"/>
    </location>
</feature>
<evidence type="ECO:0000313" key="3">
    <source>
        <dbReference type="Proteomes" id="UP001151760"/>
    </source>
</evidence>
<reference evidence="2" key="2">
    <citation type="submission" date="2022-01" db="EMBL/GenBank/DDBJ databases">
        <authorList>
            <person name="Yamashiro T."/>
            <person name="Shiraishi A."/>
            <person name="Satake H."/>
            <person name="Nakayama K."/>
        </authorList>
    </citation>
    <scope>NUCLEOTIDE SEQUENCE</scope>
</reference>
<feature type="region of interest" description="Disordered" evidence="1">
    <location>
        <begin position="93"/>
        <end position="116"/>
    </location>
</feature>
<evidence type="ECO:0000313" key="2">
    <source>
        <dbReference type="EMBL" id="GJS96379.1"/>
    </source>
</evidence>
<protein>
    <submittedName>
        <fullName evidence="2">Uncharacterized protein</fullName>
    </submittedName>
</protein>
<comment type="caution">
    <text evidence="2">The sequence shown here is derived from an EMBL/GenBank/DDBJ whole genome shotgun (WGS) entry which is preliminary data.</text>
</comment>
<reference evidence="2" key="1">
    <citation type="journal article" date="2022" name="Int. J. Mol. Sci.">
        <title>Draft Genome of Tanacetum Coccineum: Genomic Comparison of Closely Related Tanacetum-Family Plants.</title>
        <authorList>
            <person name="Yamashiro T."/>
            <person name="Shiraishi A."/>
            <person name="Nakayama K."/>
            <person name="Satake H."/>
        </authorList>
    </citation>
    <scope>NUCLEOTIDE SEQUENCE</scope>
</reference>